<dbReference type="AlphaFoldDB" id="A0A356W2Y0"/>
<sequence length="315" mass="33825">MTSSSASEIFICRTPLWTTGVVVRDDYIRGQQVFDDTFVRCRSSQESALVWLLFGVAVEYGPLNKVEEKAMKRVMIAAIAVATLPAGCATTGSSGDFGRVLGEVLSQQTGDSSLTQAEIDAGLREALTVGTNLVAAQLGQTNGYFGDPEIRIPLPKTYRDIQSGLSRVGASGPLDDLELRMNRAAEDSVPEAKTLVLGAIRQITIEDAVRILNGGDTAATDFLRAKTESQLRASFTPYVRSSLAEAGAFTSLEQVANSYGVGGVTTTLQNDLTDHAVSLGLDGLFHYVALEEKKIRENPVARTTELLRRVFGSRG</sequence>
<dbReference type="InterPro" id="IPR025245">
    <property type="entry name" value="DUF4197"/>
</dbReference>
<gene>
    <name evidence="1" type="ORF">DCG65_07835</name>
    <name evidence="2" type="ORF">DD728_01945</name>
</gene>
<protein>
    <submittedName>
        <fullName evidence="2">DUF4197 domain-containing protein</fullName>
    </submittedName>
</protein>
<proteinExistence type="predicted"/>
<evidence type="ECO:0000313" key="2">
    <source>
        <dbReference type="EMBL" id="HBQ47643.1"/>
    </source>
</evidence>
<organism evidence="2 4">
    <name type="scientific">Hyphomonas atlantica</name>
    <dbReference type="NCBI Taxonomy" id="1280948"/>
    <lineage>
        <taxon>Bacteria</taxon>
        <taxon>Pseudomonadati</taxon>
        <taxon>Pseudomonadota</taxon>
        <taxon>Alphaproteobacteria</taxon>
        <taxon>Hyphomonadales</taxon>
        <taxon>Hyphomonadaceae</taxon>
        <taxon>Hyphomonas</taxon>
    </lineage>
</organism>
<name>A0A356W2Y0_9PROT</name>
<dbReference type="Proteomes" id="UP000259173">
    <property type="component" value="Unassembled WGS sequence"/>
</dbReference>
<evidence type="ECO:0000313" key="3">
    <source>
        <dbReference type="Proteomes" id="UP000259173"/>
    </source>
</evidence>
<reference evidence="3 4" key="1">
    <citation type="journal article" date="2018" name="Nat. Biotechnol.">
        <title>A standardized bacterial taxonomy based on genome phylogeny substantially revises the tree of life.</title>
        <authorList>
            <person name="Parks D.H."/>
            <person name="Chuvochina M."/>
            <person name="Waite D.W."/>
            <person name="Rinke C."/>
            <person name="Skarshewski A."/>
            <person name="Chaumeil P.A."/>
            <person name="Hugenholtz P."/>
        </authorList>
    </citation>
    <scope>NUCLEOTIDE SEQUENCE [LARGE SCALE GENOMIC DNA]</scope>
    <source>
        <strain evidence="2">UBA10378</strain>
        <strain evidence="1">UBA8557</strain>
    </source>
</reference>
<evidence type="ECO:0000313" key="4">
    <source>
        <dbReference type="Proteomes" id="UP000263957"/>
    </source>
</evidence>
<comment type="caution">
    <text evidence="2">The sequence shown here is derived from an EMBL/GenBank/DDBJ whole genome shotgun (WGS) entry which is preliminary data.</text>
</comment>
<evidence type="ECO:0000313" key="1">
    <source>
        <dbReference type="EMBL" id="HAE94455.1"/>
    </source>
</evidence>
<dbReference type="Proteomes" id="UP000263957">
    <property type="component" value="Unassembled WGS sequence"/>
</dbReference>
<accession>A0A356W2Y0</accession>
<dbReference type="Pfam" id="PF13852">
    <property type="entry name" value="DUF4197"/>
    <property type="match status" value="1"/>
</dbReference>
<dbReference type="EMBL" id="DOGS01000043">
    <property type="protein sequence ID" value="HBQ47643.1"/>
    <property type="molecule type" value="Genomic_DNA"/>
</dbReference>
<dbReference type="EMBL" id="DMBR01000236">
    <property type="protein sequence ID" value="HAE94455.1"/>
    <property type="molecule type" value="Genomic_DNA"/>
</dbReference>